<dbReference type="EMBL" id="DS995703">
    <property type="protein sequence ID" value="EEQ31005.1"/>
    <property type="molecule type" value="Genomic_DNA"/>
</dbReference>
<organism evidence="1 2">
    <name type="scientific">Arthroderma otae (strain ATCC MYA-4605 / CBS 113480)</name>
    <name type="common">Microsporum canis</name>
    <dbReference type="NCBI Taxonomy" id="554155"/>
    <lineage>
        <taxon>Eukaryota</taxon>
        <taxon>Fungi</taxon>
        <taxon>Dikarya</taxon>
        <taxon>Ascomycota</taxon>
        <taxon>Pezizomycotina</taxon>
        <taxon>Eurotiomycetes</taxon>
        <taxon>Eurotiomycetidae</taxon>
        <taxon>Onygenales</taxon>
        <taxon>Arthrodermataceae</taxon>
        <taxon>Microsporum</taxon>
    </lineage>
</organism>
<name>C5FMA2_ARTOC</name>
<dbReference type="VEuPathDB" id="FungiDB:MCYG_03824"/>
<dbReference type="AlphaFoldDB" id="C5FMA2"/>
<dbReference type="GeneID" id="9229642"/>
<dbReference type="RefSeq" id="XP_002848318.1">
    <property type="nucleotide sequence ID" value="XM_002848272.1"/>
</dbReference>
<keyword evidence="2" id="KW-1185">Reference proteome</keyword>
<protein>
    <submittedName>
        <fullName evidence="1">Uncharacterized protein</fullName>
    </submittedName>
</protein>
<dbReference type="HOGENOM" id="CLU_1488679_0_0_1"/>
<dbReference type="Proteomes" id="UP000002035">
    <property type="component" value="Unassembled WGS sequence"/>
</dbReference>
<reference evidence="2" key="1">
    <citation type="journal article" date="2012" name="MBio">
        <title>Comparative genome analysis of Trichophyton rubrum and related dermatophytes reveals candidate genes involved in infection.</title>
        <authorList>
            <person name="Martinez D.A."/>
            <person name="Oliver B.G."/>
            <person name="Graeser Y."/>
            <person name="Goldberg J.M."/>
            <person name="Li W."/>
            <person name="Martinez-Rossi N.M."/>
            <person name="Monod M."/>
            <person name="Shelest E."/>
            <person name="Barton R.C."/>
            <person name="Birch E."/>
            <person name="Brakhage A.A."/>
            <person name="Chen Z."/>
            <person name="Gurr S.J."/>
            <person name="Heiman D."/>
            <person name="Heitman J."/>
            <person name="Kosti I."/>
            <person name="Rossi A."/>
            <person name="Saif S."/>
            <person name="Samalova M."/>
            <person name="Saunders C.W."/>
            <person name="Shea T."/>
            <person name="Summerbell R.C."/>
            <person name="Xu J."/>
            <person name="Young S."/>
            <person name="Zeng Q."/>
            <person name="Birren B.W."/>
            <person name="Cuomo C.A."/>
            <person name="White T.C."/>
        </authorList>
    </citation>
    <scope>NUCLEOTIDE SEQUENCE [LARGE SCALE GENOMIC DNA]</scope>
    <source>
        <strain evidence="2">ATCC MYA-4605 / CBS 113480</strain>
    </source>
</reference>
<gene>
    <name evidence="1" type="ORF">MCYG_03824</name>
</gene>
<accession>C5FMA2</accession>
<sequence length="181" mass="21170">MWFEKEGWENMTRILGYATCHVSHDPTDVPWELFQGLDEGATMEWRREAKTPLLHHEGNRTISLLSAYPGTGRQTPSCWLLFLSSQDEPSLGSKEKEKRIYDDDEDGMAGKGRASHGLRGIQLVLVIYDREQPSNLHIRRRRRRGRARKKQRMQTTDFRATVYSTLRYYYAPSSAHQKQVW</sequence>
<evidence type="ECO:0000313" key="1">
    <source>
        <dbReference type="EMBL" id="EEQ31005.1"/>
    </source>
</evidence>
<evidence type="ECO:0000313" key="2">
    <source>
        <dbReference type="Proteomes" id="UP000002035"/>
    </source>
</evidence>
<proteinExistence type="predicted"/>